<dbReference type="SUPFAM" id="SSF55073">
    <property type="entry name" value="Nucleotide cyclase"/>
    <property type="match status" value="1"/>
</dbReference>
<reference evidence="4" key="1">
    <citation type="journal article" date="2019" name="Int. J. Syst. Evol. Microbiol.">
        <title>The Global Catalogue of Microorganisms (GCM) 10K type strain sequencing project: providing services to taxonomists for standard genome sequencing and annotation.</title>
        <authorList>
            <consortium name="The Broad Institute Genomics Platform"/>
            <consortium name="The Broad Institute Genome Sequencing Center for Infectious Disease"/>
            <person name="Wu L."/>
            <person name="Ma J."/>
        </authorList>
    </citation>
    <scope>NUCLEOTIDE SEQUENCE [LARGE SCALE GENOMIC DNA]</scope>
    <source>
        <strain evidence="4">NBRC 111146</strain>
    </source>
</reference>
<dbReference type="PROSITE" id="PS50883">
    <property type="entry name" value="EAL"/>
    <property type="match status" value="1"/>
</dbReference>
<dbReference type="Pfam" id="PF00563">
    <property type="entry name" value="EAL"/>
    <property type="match status" value="1"/>
</dbReference>
<dbReference type="CDD" id="cd01949">
    <property type="entry name" value="GGDEF"/>
    <property type="match status" value="1"/>
</dbReference>
<proteinExistence type="predicted"/>
<dbReference type="CDD" id="cd01948">
    <property type="entry name" value="EAL"/>
    <property type="match status" value="1"/>
</dbReference>
<evidence type="ECO:0000259" key="1">
    <source>
        <dbReference type="PROSITE" id="PS50883"/>
    </source>
</evidence>
<name>A0ABQ6ENJ9_9VIBR</name>
<gene>
    <name evidence="3" type="ORF">GCM10007931_16630</name>
</gene>
<dbReference type="InterPro" id="IPR043128">
    <property type="entry name" value="Rev_trsase/Diguanyl_cyclase"/>
</dbReference>
<dbReference type="SUPFAM" id="SSF141868">
    <property type="entry name" value="EAL domain-like"/>
    <property type="match status" value="1"/>
</dbReference>
<organism evidence="3 4">
    <name type="scientific">Vibrio algivorus</name>
    <dbReference type="NCBI Taxonomy" id="1667024"/>
    <lineage>
        <taxon>Bacteria</taxon>
        <taxon>Pseudomonadati</taxon>
        <taxon>Pseudomonadota</taxon>
        <taxon>Gammaproteobacteria</taxon>
        <taxon>Vibrionales</taxon>
        <taxon>Vibrionaceae</taxon>
        <taxon>Vibrio</taxon>
    </lineage>
</organism>
<dbReference type="InterPro" id="IPR029787">
    <property type="entry name" value="Nucleotide_cyclase"/>
</dbReference>
<dbReference type="PROSITE" id="PS50887">
    <property type="entry name" value="GGDEF"/>
    <property type="match status" value="1"/>
</dbReference>
<dbReference type="PANTHER" id="PTHR33121">
    <property type="entry name" value="CYCLIC DI-GMP PHOSPHODIESTERASE PDEF"/>
    <property type="match status" value="1"/>
</dbReference>
<feature type="domain" description="GGDEF" evidence="2">
    <location>
        <begin position="71"/>
        <end position="204"/>
    </location>
</feature>
<feature type="domain" description="EAL" evidence="1">
    <location>
        <begin position="215"/>
        <end position="471"/>
    </location>
</feature>
<dbReference type="Gene3D" id="3.20.20.450">
    <property type="entry name" value="EAL domain"/>
    <property type="match status" value="1"/>
</dbReference>
<sequence>MGQSVWIRENIRQIPETRQLLIVGEDITETHLLAEQLEYQAHYDGLTGLYNRYHFEQQLVTALKEVKGNIRVHALFYLDLDQFKLINDTVGHEAGDAAIVYVAELLAQLIPQKATLARTGGDEFAILLRDCDEEEVRQFAQSILDAFNQSQFMWRGIHFNLNCSIGIRKIDYTAKSVQRVNAQADTACHLAKEEGRNRAHFYNGDDKSFRHRELEMACVNQVHDALANDRVELYAQPILDISSSPSDKLHFEILVRLRDKNDKLMSPGIFMPAIERYNLAHLIDRQVFKQTLAWFEDHPDAIDKLGRCSINLSGQSMGDKDFIAFLIDLLQNTTVPTEKICIEITETAAVGNMLQASQLFTRLKQLGCKIALDDFGSGLSSFAYLKTLPLDIVKIDGCFVRDMHQDEVDYILVKSIHNLVKQLGKQTVAEFVENDEILSCLIDLGVDYAQGYLISAPKPLAQLVEEFIPQPASSYLPDNG</sequence>
<comment type="caution">
    <text evidence="3">The sequence shown here is derived from an EMBL/GenBank/DDBJ whole genome shotgun (WGS) entry which is preliminary data.</text>
</comment>
<dbReference type="Pfam" id="PF00990">
    <property type="entry name" value="GGDEF"/>
    <property type="match status" value="1"/>
</dbReference>
<protein>
    <recommendedName>
        <fullName evidence="5">EAL domain-containing protein</fullName>
    </recommendedName>
</protein>
<dbReference type="NCBIfam" id="TIGR00254">
    <property type="entry name" value="GGDEF"/>
    <property type="match status" value="1"/>
</dbReference>
<keyword evidence="4" id="KW-1185">Reference proteome</keyword>
<dbReference type="Proteomes" id="UP001157156">
    <property type="component" value="Unassembled WGS sequence"/>
</dbReference>
<dbReference type="InterPro" id="IPR000160">
    <property type="entry name" value="GGDEF_dom"/>
</dbReference>
<dbReference type="InterPro" id="IPR001633">
    <property type="entry name" value="EAL_dom"/>
</dbReference>
<dbReference type="InterPro" id="IPR050706">
    <property type="entry name" value="Cyclic-di-GMP_PDE-like"/>
</dbReference>
<dbReference type="EMBL" id="BSPV01000005">
    <property type="protein sequence ID" value="GLT14688.1"/>
    <property type="molecule type" value="Genomic_DNA"/>
</dbReference>
<dbReference type="SMART" id="SM00267">
    <property type="entry name" value="GGDEF"/>
    <property type="match status" value="1"/>
</dbReference>
<dbReference type="InterPro" id="IPR035919">
    <property type="entry name" value="EAL_sf"/>
</dbReference>
<evidence type="ECO:0000313" key="3">
    <source>
        <dbReference type="EMBL" id="GLT14688.1"/>
    </source>
</evidence>
<evidence type="ECO:0000313" key="4">
    <source>
        <dbReference type="Proteomes" id="UP001157156"/>
    </source>
</evidence>
<evidence type="ECO:0000259" key="2">
    <source>
        <dbReference type="PROSITE" id="PS50887"/>
    </source>
</evidence>
<dbReference type="Gene3D" id="3.30.70.270">
    <property type="match status" value="1"/>
</dbReference>
<accession>A0ABQ6ENJ9</accession>
<evidence type="ECO:0008006" key="5">
    <source>
        <dbReference type="Google" id="ProtNLM"/>
    </source>
</evidence>
<dbReference type="SMART" id="SM00052">
    <property type="entry name" value="EAL"/>
    <property type="match status" value="1"/>
</dbReference>
<dbReference type="PANTHER" id="PTHR33121:SF23">
    <property type="entry name" value="CYCLIC DI-GMP PHOSPHODIESTERASE PDEB"/>
    <property type="match status" value="1"/>
</dbReference>